<dbReference type="Pfam" id="PF25145">
    <property type="entry name" value="NfeD1b_N"/>
    <property type="match status" value="1"/>
</dbReference>
<comment type="caution">
    <text evidence="9">The sequence shown here is derived from an EMBL/GenBank/DDBJ whole genome shotgun (WGS) entry which is preliminary data.</text>
</comment>
<evidence type="ECO:0000256" key="2">
    <source>
        <dbReference type="ARBA" id="ARBA00022692"/>
    </source>
</evidence>
<comment type="subcellular location">
    <subcellularLocation>
        <location evidence="1">Membrane</location>
        <topology evidence="1">Multi-pass membrane protein</topology>
    </subcellularLocation>
</comment>
<dbReference type="Pfam" id="PF24961">
    <property type="entry name" value="NfeD_membrane"/>
    <property type="match status" value="1"/>
</dbReference>
<dbReference type="PANTHER" id="PTHR33507:SF4">
    <property type="entry name" value="NODULATION COMPETITIVENESS PROTEIN NFED"/>
    <property type="match status" value="1"/>
</dbReference>
<feature type="transmembrane region" description="Helical" evidence="5">
    <location>
        <begin position="299"/>
        <end position="316"/>
    </location>
</feature>
<evidence type="ECO:0000313" key="9">
    <source>
        <dbReference type="EMBL" id="HDM89798.1"/>
    </source>
</evidence>
<reference evidence="9" key="1">
    <citation type="journal article" date="2020" name="mSystems">
        <title>Genome- and Community-Level Interaction Insights into Carbon Utilization and Element Cycling Functions of Hydrothermarchaeota in Hydrothermal Sediment.</title>
        <authorList>
            <person name="Zhou Z."/>
            <person name="Liu Y."/>
            <person name="Xu W."/>
            <person name="Pan J."/>
            <person name="Luo Z.H."/>
            <person name="Li M."/>
        </authorList>
    </citation>
    <scope>NUCLEOTIDE SEQUENCE [LARGE SCALE GENOMIC DNA]</scope>
    <source>
        <strain evidence="9">HyVt-237</strain>
    </source>
</reference>
<dbReference type="InterPro" id="IPR056738">
    <property type="entry name" value="NfeD1b_N"/>
</dbReference>
<dbReference type="CDD" id="cd07020">
    <property type="entry name" value="Clp_protease_NfeD_1"/>
    <property type="match status" value="1"/>
</dbReference>
<feature type="transmembrane region" description="Helical" evidence="5">
    <location>
        <begin position="322"/>
        <end position="345"/>
    </location>
</feature>
<evidence type="ECO:0000256" key="5">
    <source>
        <dbReference type="SAM" id="Phobius"/>
    </source>
</evidence>
<evidence type="ECO:0000259" key="6">
    <source>
        <dbReference type="Pfam" id="PF01957"/>
    </source>
</evidence>
<dbReference type="AlphaFoldDB" id="A0A7C0XCD7"/>
<dbReference type="Gene3D" id="2.40.50.140">
    <property type="entry name" value="Nucleic acid-binding proteins"/>
    <property type="match status" value="1"/>
</dbReference>
<dbReference type="InterPro" id="IPR029045">
    <property type="entry name" value="ClpP/crotonase-like_dom_sf"/>
</dbReference>
<keyword evidence="2 5" id="KW-0812">Transmembrane</keyword>
<evidence type="ECO:0000259" key="8">
    <source>
        <dbReference type="Pfam" id="PF25145"/>
    </source>
</evidence>
<dbReference type="SUPFAM" id="SSF52096">
    <property type="entry name" value="ClpP/crotonase"/>
    <property type="match status" value="1"/>
</dbReference>
<dbReference type="InterPro" id="IPR002810">
    <property type="entry name" value="NfeD-like_C"/>
</dbReference>
<gene>
    <name evidence="9" type="ORF">ENG67_01140</name>
</gene>
<dbReference type="Gene3D" id="3.90.226.10">
    <property type="entry name" value="2-enoyl-CoA Hydratase, Chain A, domain 1"/>
    <property type="match status" value="1"/>
</dbReference>
<protein>
    <submittedName>
        <fullName evidence="9">Nodulation protein NfeD</fullName>
    </submittedName>
</protein>
<evidence type="ECO:0000259" key="7">
    <source>
        <dbReference type="Pfam" id="PF24961"/>
    </source>
</evidence>
<dbReference type="EMBL" id="DRBW01000044">
    <property type="protein sequence ID" value="HDM89798.1"/>
    <property type="molecule type" value="Genomic_DNA"/>
</dbReference>
<name>A0A7C0XCD7_UNCW3</name>
<dbReference type="GO" id="GO:0016020">
    <property type="term" value="C:membrane"/>
    <property type="evidence" value="ECO:0007669"/>
    <property type="project" value="UniProtKB-SubCell"/>
</dbReference>
<dbReference type="Pfam" id="PF01957">
    <property type="entry name" value="NfeD"/>
    <property type="match status" value="1"/>
</dbReference>
<dbReference type="PANTHER" id="PTHR33507">
    <property type="entry name" value="INNER MEMBRANE PROTEIN YBBJ"/>
    <property type="match status" value="1"/>
</dbReference>
<accession>A0A7C0XCD7</accession>
<dbReference type="InterPro" id="IPR056739">
    <property type="entry name" value="NfeD_membrane"/>
</dbReference>
<dbReference type="InterPro" id="IPR052165">
    <property type="entry name" value="Membrane_assoc_protease"/>
</dbReference>
<proteinExistence type="predicted"/>
<sequence length="422" mass="45287">MNALLFALFLVQTPSPRIFSTEVQGVIGPVVAEFLTKTIDRAEEEGAQMLVINLDTPGGLDESMRIIVKKMLNARIPICVYVTPPGARAASAGVFITAAAHVAAMAPGTNIGAAHPVSMGQKMDSTMIEKVTNDAVAYMKSIARKRGRNEKWLERSVRESESITSEEALKLGVIDLIALDLNELLKKLDGRKIALDGDTVVLRTSEAEVVEVKMGLRERLLSILTNPNIAYILLILGFYGLFFELSHPGAILPGVVGAISIILAFYSLQTLPVNYAGLLLIVLAMVLFFAELHIQSHGLLGLGGAVSFFLGSLMLFGSNAPFLRISMGLILTVTGLTALFFLFILAKAILALKRKPATGAEGLIGSKGFVTQPIKGGRGTVMVHGELWQARSDEDIEKGEEIEVTGADGLTMIVRKKSKSGD</sequence>
<dbReference type="FunFam" id="3.90.226.10:FF:000089">
    <property type="entry name" value="Membrane-bound serine protease"/>
    <property type="match status" value="1"/>
</dbReference>
<dbReference type="SUPFAM" id="SSF141322">
    <property type="entry name" value="NfeD domain-like"/>
    <property type="match status" value="1"/>
</dbReference>
<feature type="transmembrane region" description="Helical" evidence="5">
    <location>
        <begin position="220"/>
        <end position="243"/>
    </location>
</feature>
<feature type="transmembrane region" description="Helical" evidence="5">
    <location>
        <begin position="274"/>
        <end position="292"/>
    </location>
</feature>
<dbReference type="InterPro" id="IPR012340">
    <property type="entry name" value="NA-bd_OB-fold"/>
</dbReference>
<feature type="transmembrane region" description="Helical" evidence="5">
    <location>
        <begin position="250"/>
        <end position="268"/>
    </location>
</feature>
<feature type="domain" description="NfeD-like C-terminal" evidence="6">
    <location>
        <begin position="360"/>
        <end position="416"/>
    </location>
</feature>
<dbReference type="FunFam" id="2.40.50.140:FF:000336">
    <property type="entry name" value="Membrane-bound serine protease"/>
    <property type="match status" value="1"/>
</dbReference>
<feature type="domain" description="NfeD integral membrane" evidence="7">
    <location>
        <begin position="228"/>
        <end position="347"/>
    </location>
</feature>
<evidence type="ECO:0000256" key="3">
    <source>
        <dbReference type="ARBA" id="ARBA00022989"/>
    </source>
</evidence>
<organism evidence="9">
    <name type="scientific">candidate division WOR-3 bacterium</name>
    <dbReference type="NCBI Taxonomy" id="2052148"/>
    <lineage>
        <taxon>Bacteria</taxon>
        <taxon>Bacteria division WOR-3</taxon>
    </lineage>
</organism>
<feature type="domain" description="NfeD1b N-terminal" evidence="8">
    <location>
        <begin position="23"/>
        <end position="160"/>
    </location>
</feature>
<dbReference type="Proteomes" id="UP000885931">
    <property type="component" value="Unassembled WGS sequence"/>
</dbReference>
<keyword evidence="3 5" id="KW-1133">Transmembrane helix</keyword>
<keyword evidence="4 5" id="KW-0472">Membrane</keyword>
<evidence type="ECO:0000256" key="1">
    <source>
        <dbReference type="ARBA" id="ARBA00004141"/>
    </source>
</evidence>
<evidence type="ECO:0000256" key="4">
    <source>
        <dbReference type="ARBA" id="ARBA00023136"/>
    </source>
</evidence>